<dbReference type="Gene3D" id="3.10.450.50">
    <property type="match status" value="1"/>
</dbReference>
<sequence length="108" mass="11569">MSFDAMAAAVDWLDAYRAGDVDTILRMYAEDAVIVCGCGCTKTITGPEGHRAYWVDRMIQYPASKLDNLQQAEEGALISYIVPEGLVSAVLKFNAAGQVAVHTCGPAN</sequence>
<dbReference type="EMBL" id="FMAI01000032">
    <property type="protein sequence ID" value="SCB54928.1"/>
    <property type="molecule type" value="Genomic_DNA"/>
</dbReference>
<dbReference type="RefSeq" id="WP_091966280.1">
    <property type="nucleotide sequence ID" value="NZ_FMAI01000032.1"/>
</dbReference>
<name>A0A1C3XRN7_9BRAD</name>
<gene>
    <name evidence="2" type="ORF">GA0061098_103246</name>
</gene>
<dbReference type="Pfam" id="PF12680">
    <property type="entry name" value="SnoaL_2"/>
    <property type="match status" value="1"/>
</dbReference>
<organism evidence="2 3">
    <name type="scientific">Bradyrhizobium shewense</name>
    <dbReference type="NCBI Taxonomy" id="1761772"/>
    <lineage>
        <taxon>Bacteria</taxon>
        <taxon>Pseudomonadati</taxon>
        <taxon>Pseudomonadota</taxon>
        <taxon>Alphaproteobacteria</taxon>
        <taxon>Hyphomicrobiales</taxon>
        <taxon>Nitrobacteraceae</taxon>
        <taxon>Bradyrhizobium</taxon>
    </lineage>
</organism>
<proteinExistence type="predicted"/>
<reference evidence="3" key="1">
    <citation type="submission" date="2016-08" db="EMBL/GenBank/DDBJ databases">
        <authorList>
            <person name="Varghese N."/>
            <person name="Submissions Spin"/>
        </authorList>
    </citation>
    <scope>NUCLEOTIDE SEQUENCE [LARGE SCALE GENOMIC DNA]</scope>
    <source>
        <strain evidence="3">ERR11</strain>
    </source>
</reference>
<protein>
    <submittedName>
        <fullName evidence="2">SnoaL-like domain-containing protein</fullName>
    </submittedName>
</protein>
<evidence type="ECO:0000259" key="1">
    <source>
        <dbReference type="Pfam" id="PF12680"/>
    </source>
</evidence>
<accession>A0A1C3XRN7</accession>
<dbReference type="InterPro" id="IPR037401">
    <property type="entry name" value="SnoaL-like"/>
</dbReference>
<evidence type="ECO:0000313" key="3">
    <source>
        <dbReference type="Proteomes" id="UP000199184"/>
    </source>
</evidence>
<dbReference type="InterPro" id="IPR032710">
    <property type="entry name" value="NTF2-like_dom_sf"/>
</dbReference>
<feature type="domain" description="SnoaL-like" evidence="1">
    <location>
        <begin position="11"/>
        <end position="75"/>
    </location>
</feature>
<evidence type="ECO:0000313" key="2">
    <source>
        <dbReference type="EMBL" id="SCB54928.1"/>
    </source>
</evidence>
<dbReference type="SUPFAM" id="SSF54427">
    <property type="entry name" value="NTF2-like"/>
    <property type="match status" value="1"/>
</dbReference>
<keyword evidence="3" id="KW-1185">Reference proteome</keyword>
<dbReference type="AlphaFoldDB" id="A0A1C3XRN7"/>
<dbReference type="Proteomes" id="UP000199184">
    <property type="component" value="Unassembled WGS sequence"/>
</dbReference>